<evidence type="ECO:0000256" key="3">
    <source>
        <dbReference type="ARBA" id="ARBA00012856"/>
    </source>
</evidence>
<evidence type="ECO:0000256" key="1">
    <source>
        <dbReference type="ARBA" id="ARBA00004903"/>
    </source>
</evidence>
<keyword evidence="5" id="KW-0521">NADP</keyword>
<gene>
    <name evidence="9" type="primary">dfrA</name>
    <name evidence="9" type="ORF">NCTC10172_00383</name>
</gene>
<dbReference type="GO" id="GO:0004146">
    <property type="term" value="F:dihydrofolate reductase activity"/>
    <property type="evidence" value="ECO:0007669"/>
    <property type="project" value="UniProtKB-EC"/>
</dbReference>
<reference evidence="9 10" key="1">
    <citation type="submission" date="2019-01" db="EMBL/GenBank/DDBJ databases">
        <authorList>
            <consortium name="Pathogen Informatics"/>
        </authorList>
    </citation>
    <scope>NUCLEOTIDE SEQUENCE [LARGE SCALE GENOMIC DNA]</scope>
    <source>
        <strain evidence="9 10">NCTC10172</strain>
    </source>
</reference>
<keyword evidence="6 9" id="KW-0560">Oxidoreductase</keyword>
<dbReference type="CDD" id="cd00209">
    <property type="entry name" value="DHFR"/>
    <property type="match status" value="1"/>
</dbReference>
<dbReference type="GO" id="GO:0006730">
    <property type="term" value="P:one-carbon metabolic process"/>
    <property type="evidence" value="ECO:0007669"/>
    <property type="project" value="UniProtKB-KW"/>
</dbReference>
<dbReference type="GO" id="GO:0046452">
    <property type="term" value="P:dihydrofolate metabolic process"/>
    <property type="evidence" value="ECO:0007669"/>
    <property type="project" value="TreeGrafter"/>
</dbReference>
<evidence type="ECO:0000256" key="6">
    <source>
        <dbReference type="ARBA" id="ARBA00023002"/>
    </source>
</evidence>
<dbReference type="GO" id="GO:0046655">
    <property type="term" value="P:folic acid metabolic process"/>
    <property type="evidence" value="ECO:0007669"/>
    <property type="project" value="TreeGrafter"/>
</dbReference>
<accession>A0A449BIZ1</accession>
<organism evidence="9 10">
    <name type="scientific">Acholeplasma hippikon</name>
    <dbReference type="NCBI Taxonomy" id="264636"/>
    <lineage>
        <taxon>Bacteria</taxon>
        <taxon>Bacillati</taxon>
        <taxon>Mycoplasmatota</taxon>
        <taxon>Mollicutes</taxon>
        <taxon>Acholeplasmatales</taxon>
        <taxon>Acholeplasmataceae</taxon>
        <taxon>Acholeplasma</taxon>
    </lineage>
</organism>
<dbReference type="PRINTS" id="PR00070">
    <property type="entry name" value="DHFR"/>
</dbReference>
<dbReference type="InterPro" id="IPR017925">
    <property type="entry name" value="DHFR_CS"/>
</dbReference>
<evidence type="ECO:0000259" key="8">
    <source>
        <dbReference type="PROSITE" id="PS51330"/>
    </source>
</evidence>
<dbReference type="KEGG" id="ahk:NCTC10172_00383"/>
<comment type="similarity">
    <text evidence="2 7">Belongs to the dihydrofolate reductase family.</text>
</comment>
<evidence type="ECO:0000256" key="2">
    <source>
        <dbReference type="ARBA" id="ARBA00009539"/>
    </source>
</evidence>
<dbReference type="SUPFAM" id="SSF53597">
    <property type="entry name" value="Dihydrofolate reductase-like"/>
    <property type="match status" value="1"/>
</dbReference>
<dbReference type="Proteomes" id="UP000290909">
    <property type="component" value="Chromosome"/>
</dbReference>
<dbReference type="EC" id="1.5.1.3" evidence="3"/>
<keyword evidence="10" id="KW-1185">Reference proteome</keyword>
<evidence type="ECO:0000256" key="5">
    <source>
        <dbReference type="ARBA" id="ARBA00022857"/>
    </source>
</evidence>
<evidence type="ECO:0000313" key="9">
    <source>
        <dbReference type="EMBL" id="VEU82373.1"/>
    </source>
</evidence>
<dbReference type="EMBL" id="LR215050">
    <property type="protein sequence ID" value="VEU82373.1"/>
    <property type="molecule type" value="Genomic_DNA"/>
</dbReference>
<dbReference type="PANTHER" id="PTHR48069">
    <property type="entry name" value="DIHYDROFOLATE REDUCTASE"/>
    <property type="match status" value="1"/>
</dbReference>
<proteinExistence type="inferred from homology"/>
<dbReference type="PROSITE" id="PS51330">
    <property type="entry name" value="DHFR_2"/>
    <property type="match status" value="1"/>
</dbReference>
<dbReference type="InterPro" id="IPR024072">
    <property type="entry name" value="DHFR-like_dom_sf"/>
</dbReference>
<dbReference type="UniPathway" id="UPA00077">
    <property type="reaction ID" value="UER00158"/>
</dbReference>
<evidence type="ECO:0000313" key="10">
    <source>
        <dbReference type="Proteomes" id="UP000290909"/>
    </source>
</evidence>
<evidence type="ECO:0000256" key="4">
    <source>
        <dbReference type="ARBA" id="ARBA00022563"/>
    </source>
</evidence>
<sequence>MIKSIWAMDVNWLIGKDNELPWHYKEDLAFFKEKTQGKTVLMGDATYRSLKSYYKTKPLPYGKIYVANLVDEVYPDATLVKDVVDFVKNFKDELWIIGGKMIYQLTLPYADILYITHVLNFHEGNVYFTKFNLSDYKLVEKRMSNGLIFATYKK</sequence>
<protein>
    <recommendedName>
        <fullName evidence="3">dihydrofolate reductase</fullName>
        <ecNumber evidence="3">1.5.1.3</ecNumber>
    </recommendedName>
</protein>
<dbReference type="InterPro" id="IPR001796">
    <property type="entry name" value="DHFR_dom"/>
</dbReference>
<dbReference type="GO" id="GO:0050661">
    <property type="term" value="F:NADP binding"/>
    <property type="evidence" value="ECO:0007669"/>
    <property type="project" value="InterPro"/>
</dbReference>
<comment type="pathway">
    <text evidence="1">Cofactor biosynthesis; tetrahydrofolate biosynthesis; 5,6,7,8-tetrahydrofolate from 7,8-dihydrofolate: step 1/1.</text>
</comment>
<dbReference type="GO" id="GO:0046654">
    <property type="term" value="P:tetrahydrofolate biosynthetic process"/>
    <property type="evidence" value="ECO:0007669"/>
    <property type="project" value="UniProtKB-UniPathway"/>
</dbReference>
<dbReference type="Pfam" id="PF00186">
    <property type="entry name" value="DHFR_1"/>
    <property type="match status" value="1"/>
</dbReference>
<dbReference type="PANTHER" id="PTHR48069:SF3">
    <property type="entry name" value="DIHYDROFOLATE REDUCTASE"/>
    <property type="match status" value="1"/>
</dbReference>
<dbReference type="AlphaFoldDB" id="A0A449BIZ1"/>
<dbReference type="STRING" id="1408416.GCA_000702765_01035"/>
<keyword evidence="4" id="KW-0554">One-carbon metabolism</keyword>
<dbReference type="GO" id="GO:0005829">
    <property type="term" value="C:cytosol"/>
    <property type="evidence" value="ECO:0007669"/>
    <property type="project" value="TreeGrafter"/>
</dbReference>
<dbReference type="PROSITE" id="PS00075">
    <property type="entry name" value="DHFR_1"/>
    <property type="match status" value="1"/>
</dbReference>
<dbReference type="RefSeq" id="WP_035369539.1">
    <property type="nucleotide sequence ID" value="NZ_LR215050.1"/>
</dbReference>
<dbReference type="InterPro" id="IPR012259">
    <property type="entry name" value="DHFR"/>
</dbReference>
<name>A0A449BIZ1_9MOLU</name>
<evidence type="ECO:0000256" key="7">
    <source>
        <dbReference type="RuleBase" id="RU004474"/>
    </source>
</evidence>
<dbReference type="Gene3D" id="3.40.430.10">
    <property type="entry name" value="Dihydrofolate Reductase, subunit A"/>
    <property type="match status" value="1"/>
</dbReference>
<feature type="domain" description="DHFR" evidence="8">
    <location>
        <begin position="1"/>
        <end position="154"/>
    </location>
</feature>